<dbReference type="GO" id="GO:0016747">
    <property type="term" value="F:acyltransferase activity, transferring groups other than amino-acyl groups"/>
    <property type="evidence" value="ECO:0007669"/>
    <property type="project" value="InterPro"/>
</dbReference>
<organism evidence="7 8">
    <name type="scientific">Galbitalea soli</name>
    <dbReference type="NCBI Taxonomy" id="1268042"/>
    <lineage>
        <taxon>Bacteria</taxon>
        <taxon>Bacillati</taxon>
        <taxon>Actinomycetota</taxon>
        <taxon>Actinomycetes</taxon>
        <taxon>Micrococcales</taxon>
        <taxon>Microbacteriaceae</taxon>
        <taxon>Galbitalea</taxon>
    </lineage>
</organism>
<evidence type="ECO:0000256" key="1">
    <source>
        <dbReference type="ARBA" id="ARBA00022491"/>
    </source>
</evidence>
<dbReference type="InterPro" id="IPR000182">
    <property type="entry name" value="GNAT_dom"/>
</dbReference>
<evidence type="ECO:0000256" key="5">
    <source>
        <dbReference type="ARBA" id="ARBA00049880"/>
    </source>
</evidence>
<reference evidence="7 8" key="1">
    <citation type="journal article" date="2014" name="Int. J. Syst. Evol. Microbiol.">
        <title>Description of Galbitalea soli gen. nov., sp. nov., and Frondihabitans sucicola sp. nov.</title>
        <authorList>
            <person name="Kim S.J."/>
            <person name="Lim J.M."/>
            <person name="Ahn J.H."/>
            <person name="Weon H.Y."/>
            <person name="Hamada M."/>
            <person name="Suzuki K."/>
            <person name="Ahn T.Y."/>
            <person name="Kwon S.W."/>
        </authorList>
    </citation>
    <scope>NUCLEOTIDE SEQUENCE [LARGE SCALE GENOMIC DNA]</scope>
    <source>
        <strain evidence="7 8">NBRC 108727</strain>
    </source>
</reference>
<evidence type="ECO:0000259" key="6">
    <source>
        <dbReference type="PROSITE" id="PS51186"/>
    </source>
</evidence>
<protein>
    <submittedName>
        <fullName evidence="7">GNAT family N-acetyltransferase</fullName>
    </submittedName>
</protein>
<evidence type="ECO:0000256" key="3">
    <source>
        <dbReference type="ARBA" id="ARBA00022679"/>
    </source>
</evidence>
<evidence type="ECO:0000313" key="8">
    <source>
        <dbReference type="Proteomes" id="UP000479756"/>
    </source>
</evidence>
<name>A0A7C9PPI7_9MICO</name>
<keyword evidence="8" id="KW-1185">Reference proteome</keyword>
<dbReference type="Proteomes" id="UP000479756">
    <property type="component" value="Unassembled WGS sequence"/>
</dbReference>
<keyword evidence="1" id="KW-0678">Repressor</keyword>
<keyword evidence="4" id="KW-0012">Acyltransferase</keyword>
<dbReference type="InterPro" id="IPR016181">
    <property type="entry name" value="Acyl_CoA_acyltransferase"/>
</dbReference>
<feature type="domain" description="N-acetyltransferase" evidence="6">
    <location>
        <begin position="1"/>
        <end position="163"/>
    </location>
</feature>
<accession>A0A7C9PPI7</accession>
<dbReference type="EMBL" id="JAAGWZ010000004">
    <property type="protein sequence ID" value="NEM92310.1"/>
    <property type="molecule type" value="Genomic_DNA"/>
</dbReference>
<proteinExistence type="predicted"/>
<gene>
    <name evidence="7" type="ORF">G3T37_13210</name>
</gene>
<dbReference type="AlphaFoldDB" id="A0A7C9PPI7"/>
<sequence length="171" mass="18453">MSFRHPRPLTAADDVSQFDCGEQSLNNWLNLRAIKNQTSGASRTFVSVDSDTERIGGYYCLAASALRQEDAPSKVSRNMPDPVPVILIGRLAVDREFGGRGLGASLLADALLKGIEASRLVGARAVIVDALNSDAERFYEKFGFTLVPPASKRAMYLLVKDAEATVTAMSS</sequence>
<dbReference type="Gene3D" id="3.40.630.30">
    <property type="match status" value="1"/>
</dbReference>
<evidence type="ECO:0000256" key="2">
    <source>
        <dbReference type="ARBA" id="ARBA00022649"/>
    </source>
</evidence>
<dbReference type="Pfam" id="PF13508">
    <property type="entry name" value="Acetyltransf_7"/>
    <property type="match status" value="1"/>
</dbReference>
<keyword evidence="2" id="KW-1277">Toxin-antitoxin system</keyword>
<comment type="caution">
    <text evidence="7">The sequence shown here is derived from an EMBL/GenBank/DDBJ whole genome shotgun (WGS) entry which is preliminary data.</text>
</comment>
<evidence type="ECO:0000256" key="4">
    <source>
        <dbReference type="ARBA" id="ARBA00023315"/>
    </source>
</evidence>
<dbReference type="PROSITE" id="PS51186">
    <property type="entry name" value="GNAT"/>
    <property type="match status" value="1"/>
</dbReference>
<dbReference type="SUPFAM" id="SSF55729">
    <property type="entry name" value="Acyl-CoA N-acyltransferases (Nat)"/>
    <property type="match status" value="1"/>
</dbReference>
<evidence type="ECO:0000313" key="7">
    <source>
        <dbReference type="EMBL" id="NEM92310.1"/>
    </source>
</evidence>
<dbReference type="PANTHER" id="PTHR36449">
    <property type="entry name" value="ACETYLTRANSFERASE-RELATED"/>
    <property type="match status" value="1"/>
</dbReference>
<keyword evidence="3 7" id="KW-0808">Transferase</keyword>
<comment type="catalytic activity">
    <reaction evidence="5">
        <text>glycyl-tRNA(Gly) + acetyl-CoA = N-acetylglycyl-tRNA(Gly) + CoA + H(+)</text>
        <dbReference type="Rhea" id="RHEA:81867"/>
        <dbReference type="Rhea" id="RHEA-COMP:9683"/>
        <dbReference type="Rhea" id="RHEA-COMP:19766"/>
        <dbReference type="ChEBI" id="CHEBI:15378"/>
        <dbReference type="ChEBI" id="CHEBI:57287"/>
        <dbReference type="ChEBI" id="CHEBI:57288"/>
        <dbReference type="ChEBI" id="CHEBI:78522"/>
        <dbReference type="ChEBI" id="CHEBI:232036"/>
    </reaction>
</comment>
<dbReference type="PANTHER" id="PTHR36449:SF1">
    <property type="entry name" value="ACETYLTRANSFERASE"/>
    <property type="match status" value="1"/>
</dbReference>